<gene>
    <name evidence="1" type="ORF">RHMOL_Rhmol04G0275600</name>
</gene>
<dbReference type="EMBL" id="CM046391">
    <property type="protein sequence ID" value="KAI8560673.1"/>
    <property type="molecule type" value="Genomic_DNA"/>
</dbReference>
<accession>A0ACC0P4T7</accession>
<protein>
    <submittedName>
        <fullName evidence="1">Uncharacterized protein</fullName>
    </submittedName>
</protein>
<sequence>MKVEDSEIKSTGVGVTESQFLTYVKEGLQELSKDFTRPNIISSPAEKKPQVFNVRNTTYTGSEELATVKATFKKLFSFLVDRKLQADEPISCNWAECVFDASPLTTKELGLADLKPAPAMLDDDRAQLKDPTEEKKLWTP</sequence>
<reference evidence="1" key="1">
    <citation type="submission" date="2022-02" db="EMBL/GenBank/DDBJ databases">
        <title>Plant Genome Project.</title>
        <authorList>
            <person name="Zhang R.-G."/>
        </authorList>
    </citation>
    <scope>NUCLEOTIDE SEQUENCE</scope>
    <source>
        <strain evidence="1">AT1</strain>
    </source>
</reference>
<organism evidence="1 2">
    <name type="scientific">Rhododendron molle</name>
    <name type="common">Chinese azalea</name>
    <name type="synonym">Azalea mollis</name>
    <dbReference type="NCBI Taxonomy" id="49168"/>
    <lineage>
        <taxon>Eukaryota</taxon>
        <taxon>Viridiplantae</taxon>
        <taxon>Streptophyta</taxon>
        <taxon>Embryophyta</taxon>
        <taxon>Tracheophyta</taxon>
        <taxon>Spermatophyta</taxon>
        <taxon>Magnoliopsida</taxon>
        <taxon>eudicotyledons</taxon>
        <taxon>Gunneridae</taxon>
        <taxon>Pentapetalae</taxon>
        <taxon>asterids</taxon>
        <taxon>Ericales</taxon>
        <taxon>Ericaceae</taxon>
        <taxon>Ericoideae</taxon>
        <taxon>Rhodoreae</taxon>
        <taxon>Rhododendron</taxon>
    </lineage>
</organism>
<keyword evidence="2" id="KW-1185">Reference proteome</keyword>
<proteinExistence type="predicted"/>
<name>A0ACC0P4T7_RHOML</name>
<evidence type="ECO:0000313" key="2">
    <source>
        <dbReference type="Proteomes" id="UP001062846"/>
    </source>
</evidence>
<dbReference type="Proteomes" id="UP001062846">
    <property type="component" value="Chromosome 4"/>
</dbReference>
<comment type="caution">
    <text evidence="1">The sequence shown here is derived from an EMBL/GenBank/DDBJ whole genome shotgun (WGS) entry which is preliminary data.</text>
</comment>
<evidence type="ECO:0000313" key="1">
    <source>
        <dbReference type="EMBL" id="KAI8560673.1"/>
    </source>
</evidence>